<dbReference type="Pfam" id="PF06245">
    <property type="entry name" value="DUF1015"/>
    <property type="match status" value="1"/>
</dbReference>
<proteinExistence type="predicted"/>
<gene>
    <name evidence="1" type="ORF">VIS_S3BGA110002</name>
</gene>
<dbReference type="PANTHER" id="PTHR36454">
    <property type="entry name" value="LMO2823 PROTEIN"/>
    <property type="match status" value="1"/>
</dbReference>
<dbReference type="AlphaFoldDB" id="H6REJ5"/>
<protein>
    <submittedName>
        <fullName evidence="1">Uncharacterized conserved protein UCP033563</fullName>
    </submittedName>
</protein>
<accession>H6REJ5</accession>
<name>H6REJ5_9BACT</name>
<dbReference type="InterPro" id="IPR008323">
    <property type="entry name" value="UCP033563"/>
</dbReference>
<organism evidence="1">
    <name type="scientific">uncultured Flavobacteriia bacterium</name>
    <dbReference type="NCBI Taxonomy" id="212695"/>
    <lineage>
        <taxon>Bacteria</taxon>
        <taxon>Pseudomonadati</taxon>
        <taxon>Bacteroidota</taxon>
        <taxon>Flavobacteriia</taxon>
        <taxon>environmental samples</taxon>
    </lineage>
</organism>
<reference evidence="1" key="2">
    <citation type="submission" date="2012-02" db="EMBL/GenBank/DDBJ databases">
        <authorList>
            <person name="Genoscope - CEA"/>
        </authorList>
    </citation>
    <scope>NUCLEOTIDE SEQUENCE</scope>
</reference>
<evidence type="ECO:0000313" key="1">
    <source>
        <dbReference type="EMBL" id="CCF99456.1"/>
    </source>
</evidence>
<sequence length="367" mass="42380">MKIHPFQAIYPNLTLVTSPDSFFGSMKHNYPDFVKSGFFQKSAQDAIYIYQIESEGHSYRAVIAANDIQDVEDRKILKHEETLSTKEQSMMQLILQRNAIIKPVLLAYEGNNDINLFIAEEMDSLRALFKLDFEETQESHTLYAITDRKKIAKLQILFKEKVKKCFIADGHHRVSTASILHKGNHLRKDQLNSLLSVYFPFEELDIYDYNRSIKLQEDLTEAQIVARLSKVFKISELDTAAKPKKKHHITMHLGKIWYLLKWKNKIIEKYNSDGLVLDSDLLNRYVLDDILDIDDIGTDLRVKYIAGTLGTDGVEKLALKDRGRIGFCLYAVTKQELKYIAENGLHLPPKSTWFEPRIKNGVIVQEL</sequence>
<reference evidence="1" key="1">
    <citation type="journal article" date="2012" name="Environ. Microbiol.">
        <title>Genomic content of uncultured Bacteroidetes from contrasting oceanic provinces in the North Atlantic Ocean.</title>
        <authorList>
            <person name="Gomez-Pereira P.R."/>
            <person name="Schuler M."/>
            <person name="Fuchs B.M."/>
            <person name="Bennke C."/>
            <person name="Teeling H."/>
            <person name="Waldmann J."/>
            <person name="Richter M."/>
            <person name="Barbe V."/>
            <person name="Bataille E."/>
            <person name="Glockner F.O."/>
            <person name="Amann R."/>
        </authorList>
    </citation>
    <scope>NUCLEOTIDE SEQUENCE</scope>
</reference>
<dbReference type="EMBL" id="FO117580">
    <property type="protein sequence ID" value="CCF99456.1"/>
    <property type="molecule type" value="Genomic_DNA"/>
</dbReference>
<dbReference type="PANTHER" id="PTHR36454:SF1">
    <property type="entry name" value="DUF1015 DOMAIN-CONTAINING PROTEIN"/>
    <property type="match status" value="1"/>
</dbReference>